<dbReference type="AlphaFoldDB" id="E3QYH8"/>
<proteinExistence type="predicted"/>
<dbReference type="Pfam" id="PF06985">
    <property type="entry name" value="HET"/>
    <property type="match status" value="1"/>
</dbReference>
<dbReference type="VEuPathDB" id="FungiDB:GLRG_11024"/>
<organism evidence="3">
    <name type="scientific">Colletotrichum graminicola (strain M1.001 / M2 / FGSC 10212)</name>
    <name type="common">Maize anthracnose fungus</name>
    <name type="synonym">Glomerella graminicola</name>
    <dbReference type="NCBI Taxonomy" id="645133"/>
    <lineage>
        <taxon>Eukaryota</taxon>
        <taxon>Fungi</taxon>
        <taxon>Dikarya</taxon>
        <taxon>Ascomycota</taxon>
        <taxon>Pezizomycotina</taxon>
        <taxon>Sordariomycetes</taxon>
        <taxon>Hypocreomycetidae</taxon>
        <taxon>Glomerellales</taxon>
        <taxon>Glomerellaceae</taxon>
        <taxon>Colletotrichum</taxon>
        <taxon>Colletotrichum graminicola species complex</taxon>
    </lineage>
</organism>
<name>E3QYH8_COLGM</name>
<accession>E3QYH8</accession>
<dbReference type="RefSeq" id="XP_008099936.1">
    <property type="nucleotide sequence ID" value="XM_008101745.1"/>
</dbReference>
<feature type="domain" description="Heterokaryon incompatibility" evidence="1">
    <location>
        <begin position="13"/>
        <end position="73"/>
    </location>
</feature>
<protein>
    <recommendedName>
        <fullName evidence="1">Heterokaryon incompatibility domain-containing protein</fullName>
    </recommendedName>
</protein>
<dbReference type="PANTHER" id="PTHR24148">
    <property type="entry name" value="ANKYRIN REPEAT DOMAIN-CONTAINING PROTEIN 39 HOMOLOG-RELATED"/>
    <property type="match status" value="1"/>
</dbReference>
<dbReference type="GeneID" id="24416389"/>
<dbReference type="HOGENOM" id="CLU_2670929_0_0_1"/>
<dbReference type="EMBL" id="GG697403">
    <property type="protein sequence ID" value="EFQ35916.1"/>
    <property type="molecule type" value="Genomic_DNA"/>
</dbReference>
<dbReference type="InterPro" id="IPR052895">
    <property type="entry name" value="HetReg/Transcr_Mod"/>
</dbReference>
<evidence type="ECO:0000313" key="2">
    <source>
        <dbReference type="EMBL" id="EFQ35916.1"/>
    </source>
</evidence>
<reference evidence="3" key="1">
    <citation type="journal article" date="2012" name="Nat. Genet.">
        <title>Lifestyle transitions in plant pathogenic Colletotrichum fungi deciphered by genome and transcriptome analyses.</title>
        <authorList>
            <person name="O'Connell R.J."/>
            <person name="Thon M.R."/>
            <person name="Hacquard S."/>
            <person name="Amyotte S.G."/>
            <person name="Kleemann J."/>
            <person name="Torres M.F."/>
            <person name="Damm U."/>
            <person name="Buiate E.A."/>
            <person name="Epstein L."/>
            <person name="Alkan N."/>
            <person name="Altmueller J."/>
            <person name="Alvarado-Balderrama L."/>
            <person name="Bauser C.A."/>
            <person name="Becker C."/>
            <person name="Birren B.W."/>
            <person name="Chen Z."/>
            <person name="Choi J."/>
            <person name="Crouch J.A."/>
            <person name="Duvick J.P."/>
            <person name="Farman M.A."/>
            <person name="Gan P."/>
            <person name="Heiman D."/>
            <person name="Henrissat B."/>
            <person name="Howard R.J."/>
            <person name="Kabbage M."/>
            <person name="Koch C."/>
            <person name="Kracher B."/>
            <person name="Kubo Y."/>
            <person name="Law A.D."/>
            <person name="Lebrun M.-H."/>
            <person name="Lee Y.-H."/>
            <person name="Miyara I."/>
            <person name="Moore N."/>
            <person name="Neumann U."/>
            <person name="Nordstroem K."/>
            <person name="Panaccione D.G."/>
            <person name="Panstruga R."/>
            <person name="Place M."/>
            <person name="Proctor R.H."/>
            <person name="Prusky D."/>
            <person name="Rech G."/>
            <person name="Reinhardt R."/>
            <person name="Rollins J.A."/>
            <person name="Rounsley S."/>
            <person name="Schardl C.L."/>
            <person name="Schwartz D.C."/>
            <person name="Shenoy N."/>
            <person name="Shirasu K."/>
            <person name="Sikhakolli U.R."/>
            <person name="Stueber K."/>
            <person name="Sukno S.A."/>
            <person name="Sweigard J.A."/>
            <person name="Takano Y."/>
            <person name="Takahara H."/>
            <person name="Trail F."/>
            <person name="van der Does H.C."/>
            <person name="Voll L.M."/>
            <person name="Will I."/>
            <person name="Young S."/>
            <person name="Zeng Q."/>
            <person name="Zhang J."/>
            <person name="Zhou S."/>
            <person name="Dickman M.B."/>
            <person name="Schulze-Lefert P."/>
            <person name="Ver Loren van Themaat E."/>
            <person name="Ma L.-J."/>
            <person name="Vaillancourt L.J."/>
        </authorList>
    </citation>
    <scope>NUCLEOTIDE SEQUENCE [LARGE SCALE GENOMIC DNA]</scope>
    <source>
        <strain evidence="3">M1.001 / M2 / FGSC 10212</strain>
    </source>
</reference>
<dbReference type="Proteomes" id="UP000008782">
    <property type="component" value="Unassembled WGS sequence"/>
</dbReference>
<evidence type="ECO:0000313" key="3">
    <source>
        <dbReference type="Proteomes" id="UP000008782"/>
    </source>
</evidence>
<dbReference type="InterPro" id="IPR010730">
    <property type="entry name" value="HET"/>
</dbReference>
<evidence type="ECO:0000259" key="1">
    <source>
        <dbReference type="Pfam" id="PF06985"/>
    </source>
</evidence>
<dbReference type="PANTHER" id="PTHR24148:SF64">
    <property type="entry name" value="HETEROKARYON INCOMPATIBILITY DOMAIN-CONTAINING PROTEIN"/>
    <property type="match status" value="1"/>
</dbReference>
<gene>
    <name evidence="2" type="ORF">GLRG_11024</name>
</gene>
<sequence length="75" mass="8621">MFVNKFDDFIVRYDTLSHTWGDGTKSDAIAANGYSLSITKDFLVALQHLRRQDEGILLWVDIICINQKDTDERDA</sequence>
<keyword evidence="3" id="KW-1185">Reference proteome</keyword>
<dbReference type="OrthoDB" id="194358at2759"/>